<dbReference type="GO" id="GO:0005737">
    <property type="term" value="C:cytoplasm"/>
    <property type="evidence" value="ECO:0007669"/>
    <property type="project" value="TreeGrafter"/>
</dbReference>
<protein>
    <submittedName>
        <fullName evidence="4">Thiamine monophosphate synthase</fullName>
    </submittedName>
</protein>
<dbReference type="InterPro" id="IPR036206">
    <property type="entry name" value="ThiamineP_synth_sf"/>
</dbReference>
<evidence type="ECO:0000313" key="5">
    <source>
        <dbReference type="Proteomes" id="UP000013523"/>
    </source>
</evidence>
<dbReference type="HOGENOM" id="CLU_018272_3_4_9"/>
<dbReference type="Proteomes" id="UP000013523">
    <property type="component" value="Chromosome"/>
</dbReference>
<dbReference type="SUPFAM" id="SSF51391">
    <property type="entry name" value="Thiamin phosphate synthase"/>
    <property type="match status" value="1"/>
</dbReference>
<dbReference type="InterPro" id="IPR022998">
    <property type="entry name" value="ThiamineP_synth_TenI"/>
</dbReference>
<evidence type="ECO:0000313" key="4">
    <source>
        <dbReference type="EMBL" id="AGK98857.1"/>
    </source>
</evidence>
<dbReference type="PANTHER" id="PTHR20857">
    <property type="entry name" value="THIAMINE-PHOSPHATE PYROPHOSPHORYLASE"/>
    <property type="match status" value="1"/>
</dbReference>
<dbReference type="OrthoDB" id="9815348at2"/>
<accession>R4K6P3</accession>
<dbReference type="CDD" id="cd00564">
    <property type="entry name" value="TMP_TenI"/>
    <property type="match status" value="1"/>
</dbReference>
<proteinExistence type="predicted"/>
<dbReference type="eggNOG" id="COG0352">
    <property type="taxonomic scope" value="Bacteria"/>
</dbReference>
<organism evidence="4 5">
    <name type="scientific">Clostridium pasteurianum BC1</name>
    <dbReference type="NCBI Taxonomy" id="86416"/>
    <lineage>
        <taxon>Bacteria</taxon>
        <taxon>Bacillati</taxon>
        <taxon>Bacillota</taxon>
        <taxon>Clostridia</taxon>
        <taxon>Eubacteriales</taxon>
        <taxon>Clostridiaceae</taxon>
        <taxon>Clostridium</taxon>
    </lineage>
</organism>
<dbReference type="STRING" id="86416.Clopa_4119"/>
<dbReference type="Gene3D" id="3.20.20.70">
    <property type="entry name" value="Aldolase class I"/>
    <property type="match status" value="1"/>
</dbReference>
<evidence type="ECO:0000256" key="2">
    <source>
        <dbReference type="ARBA" id="ARBA00022977"/>
    </source>
</evidence>
<keyword evidence="2" id="KW-0784">Thiamine biosynthesis</keyword>
<dbReference type="PATRIC" id="fig|86416.3.peg.4120"/>
<evidence type="ECO:0000256" key="1">
    <source>
        <dbReference type="ARBA" id="ARBA00004948"/>
    </source>
</evidence>
<dbReference type="Pfam" id="PF02581">
    <property type="entry name" value="TMP-TENI"/>
    <property type="match status" value="1"/>
</dbReference>
<gene>
    <name evidence="4" type="ORF">Clopa_4119</name>
</gene>
<dbReference type="AlphaFoldDB" id="R4K6P3"/>
<dbReference type="InterPro" id="IPR013785">
    <property type="entry name" value="Aldolase_TIM"/>
</dbReference>
<name>R4K6P3_CLOPA</name>
<dbReference type="GO" id="GO:0009228">
    <property type="term" value="P:thiamine biosynthetic process"/>
    <property type="evidence" value="ECO:0007669"/>
    <property type="project" value="UniProtKB-KW"/>
</dbReference>
<reference evidence="4 5" key="1">
    <citation type="submission" date="2012-01" db="EMBL/GenBank/DDBJ databases">
        <title>Complete sequence of chromosome of Clostridium pasteurianum BC1.</title>
        <authorList>
            <consortium name="US DOE Joint Genome Institute"/>
            <person name="Lucas S."/>
            <person name="Han J."/>
            <person name="Lapidus A."/>
            <person name="Cheng J.-F."/>
            <person name="Goodwin L."/>
            <person name="Pitluck S."/>
            <person name="Peters L."/>
            <person name="Mikhailova N."/>
            <person name="Teshima H."/>
            <person name="Detter J.C."/>
            <person name="Han C."/>
            <person name="Tapia R."/>
            <person name="Land M."/>
            <person name="Hauser L."/>
            <person name="Kyrpides N."/>
            <person name="Ivanova N."/>
            <person name="Pagani I."/>
            <person name="Dunn J."/>
            <person name="Taghavi S."/>
            <person name="Francis A."/>
            <person name="van der Lelie D."/>
            <person name="Woyke T."/>
        </authorList>
    </citation>
    <scope>NUCLEOTIDE SEQUENCE [LARGE SCALE GENOMIC DNA]</scope>
    <source>
        <strain evidence="4 5">BC1</strain>
    </source>
</reference>
<dbReference type="RefSeq" id="WP_015617132.1">
    <property type="nucleotide sequence ID" value="NC_021182.1"/>
</dbReference>
<dbReference type="KEGG" id="cpas:Clopa_4119"/>
<dbReference type="EMBL" id="CP003261">
    <property type="protein sequence ID" value="AGK98857.1"/>
    <property type="molecule type" value="Genomic_DNA"/>
</dbReference>
<comment type="pathway">
    <text evidence="1">Cofactor biosynthesis; thiamine diphosphate biosynthesis.</text>
</comment>
<keyword evidence="5" id="KW-1185">Reference proteome</keyword>
<evidence type="ECO:0000259" key="3">
    <source>
        <dbReference type="Pfam" id="PF02581"/>
    </source>
</evidence>
<dbReference type="GO" id="GO:0004789">
    <property type="term" value="F:thiamine-phosphate diphosphorylase activity"/>
    <property type="evidence" value="ECO:0007669"/>
    <property type="project" value="TreeGrafter"/>
</dbReference>
<sequence>MDRKLFVVTNRKLIKDGNLINVTEAIVKGGADAIILREKDLSSKELYSLAVKMQEVVMDRIPLVINGDYNVAVKCKADGIQLSYNTFLDFDKAYDKLKGVSIHSLEEAKKVYDIGANYVLAGHIFNTACKAGLPGRGIEFLNEICSDVSLPVIAIGGIELNNIDSILRAGAKGAALMSSVMEAENPEETVYNMKEAIDNY</sequence>
<feature type="domain" description="Thiamine phosphate synthase/TenI" evidence="3">
    <location>
        <begin position="5"/>
        <end position="180"/>
    </location>
</feature>
<dbReference type="PANTHER" id="PTHR20857:SF15">
    <property type="entry name" value="THIAMINE-PHOSPHATE SYNTHASE"/>
    <property type="match status" value="1"/>
</dbReference>